<dbReference type="SUPFAM" id="SSF54631">
    <property type="entry name" value="CBS-domain pair"/>
    <property type="match status" value="1"/>
</dbReference>
<evidence type="ECO:0000313" key="4">
    <source>
        <dbReference type="Proteomes" id="UP000036406"/>
    </source>
</evidence>
<dbReference type="Proteomes" id="UP000036406">
    <property type="component" value="Chromosome"/>
</dbReference>
<keyword evidence="1" id="KW-0129">CBS domain</keyword>
<dbReference type="EMBL" id="CP011494">
    <property type="protein sequence ID" value="AKO52416.1"/>
    <property type="molecule type" value="Genomic_DNA"/>
</dbReference>
<proteinExistence type="predicted"/>
<dbReference type="KEGG" id="mpq:ABA45_08235"/>
<organism evidence="3 4">
    <name type="scientific">Marinobacter psychrophilus</name>
    <dbReference type="NCBI Taxonomy" id="330734"/>
    <lineage>
        <taxon>Bacteria</taxon>
        <taxon>Pseudomonadati</taxon>
        <taxon>Pseudomonadota</taxon>
        <taxon>Gammaproteobacteria</taxon>
        <taxon>Pseudomonadales</taxon>
        <taxon>Marinobacteraceae</taxon>
        <taxon>Marinobacter</taxon>
    </lineage>
</organism>
<dbReference type="Pfam" id="PF00571">
    <property type="entry name" value="CBS"/>
    <property type="match status" value="2"/>
</dbReference>
<dbReference type="InterPro" id="IPR000644">
    <property type="entry name" value="CBS_dom"/>
</dbReference>
<dbReference type="STRING" id="330734.ABA45_08235"/>
<dbReference type="PROSITE" id="PS51371">
    <property type="entry name" value="CBS"/>
    <property type="match status" value="1"/>
</dbReference>
<name>A0A0H4I0C9_9GAMM</name>
<gene>
    <name evidence="3" type="ORF">ABA45_08235</name>
</gene>
<evidence type="ECO:0000256" key="1">
    <source>
        <dbReference type="PROSITE-ProRule" id="PRU00703"/>
    </source>
</evidence>
<keyword evidence="4" id="KW-1185">Reference proteome</keyword>
<dbReference type="AlphaFoldDB" id="A0A0H4I0C9"/>
<reference evidence="3 4" key="1">
    <citation type="submission" date="2015-05" db="EMBL/GenBank/DDBJ databases">
        <title>Complete genome of Marinobacter psychrophilus strain 20041T isolated from sea-ice of the Canadian Basin.</title>
        <authorList>
            <person name="Song L."/>
            <person name="Ren L."/>
            <person name="Yu Y."/>
            <person name="Wang X."/>
        </authorList>
    </citation>
    <scope>NUCLEOTIDE SEQUENCE [LARGE SCALE GENOMIC DNA]</scope>
    <source>
        <strain evidence="3 4">20041</strain>
    </source>
</reference>
<evidence type="ECO:0000259" key="2">
    <source>
        <dbReference type="PROSITE" id="PS51371"/>
    </source>
</evidence>
<sequence length="210" mass="22611">MSIHVSEPGRPIGTRLPEIFRNRRVGDVSEVRESAKIKPEYSETTDAEFQAGVQAGKRKAQQYGRSTAGEPMEHRAYLPVSTMCVSGVASIPATATLAEALTAMGENQTRHLAVTVGNNIIAGMVNELWLLAWANGFPGNAADQSLATIELPAFLTAFPETDAHQLARLMLAHQLDAALIIDNAGEPMGIVTSIDYLRLYADSGSYRADV</sequence>
<protein>
    <recommendedName>
        <fullName evidence="2">CBS domain-containing protein</fullName>
    </recommendedName>
</protein>
<dbReference type="RefSeq" id="WP_048385260.1">
    <property type="nucleotide sequence ID" value="NZ_CP011494.1"/>
</dbReference>
<evidence type="ECO:0000313" key="3">
    <source>
        <dbReference type="EMBL" id="AKO52416.1"/>
    </source>
</evidence>
<dbReference type="Gene3D" id="3.10.580.10">
    <property type="entry name" value="CBS-domain"/>
    <property type="match status" value="1"/>
</dbReference>
<feature type="domain" description="CBS" evidence="2">
    <location>
        <begin position="150"/>
        <end position="210"/>
    </location>
</feature>
<dbReference type="InterPro" id="IPR046342">
    <property type="entry name" value="CBS_dom_sf"/>
</dbReference>
<accession>A0A0H4I0C9</accession>
<dbReference type="PATRIC" id="fig|330734.3.peg.1731"/>
<dbReference type="CDD" id="cd02205">
    <property type="entry name" value="CBS_pair_SF"/>
    <property type="match status" value="1"/>
</dbReference>